<evidence type="ECO:0000256" key="2">
    <source>
        <dbReference type="SAM" id="MobiDB-lite"/>
    </source>
</evidence>
<dbReference type="SUPFAM" id="SSF52540">
    <property type="entry name" value="P-loop containing nucleoside triphosphate hydrolases"/>
    <property type="match status" value="1"/>
</dbReference>
<dbReference type="SUPFAM" id="SSF48452">
    <property type="entry name" value="TPR-like"/>
    <property type="match status" value="2"/>
</dbReference>
<dbReference type="Pfam" id="PF25000">
    <property type="entry name" value="DUF7779"/>
    <property type="match status" value="1"/>
</dbReference>
<dbReference type="Pfam" id="PF00931">
    <property type="entry name" value="NB-ARC"/>
    <property type="match status" value="1"/>
</dbReference>
<dbReference type="PANTHER" id="PTHR35391:SF7">
    <property type="entry name" value="C2H2-TYPE DOMAIN-CONTAINING PROTEIN"/>
    <property type="match status" value="1"/>
</dbReference>
<evidence type="ECO:0000256" key="1">
    <source>
        <dbReference type="PROSITE-ProRule" id="PRU00339"/>
    </source>
</evidence>
<dbReference type="InterPro" id="IPR019734">
    <property type="entry name" value="TPR_rpt"/>
</dbReference>
<name>A0A6A5ZD52_9PLEO</name>
<keyword evidence="1" id="KW-0802">TPR repeat</keyword>
<proteinExistence type="predicted"/>
<feature type="region of interest" description="Disordered" evidence="2">
    <location>
        <begin position="151"/>
        <end position="182"/>
    </location>
</feature>
<feature type="compositionally biased region" description="Polar residues" evidence="2">
    <location>
        <begin position="302"/>
        <end position="311"/>
    </location>
</feature>
<evidence type="ECO:0000313" key="7">
    <source>
        <dbReference type="Proteomes" id="UP000799770"/>
    </source>
</evidence>
<dbReference type="PROSITE" id="PS50005">
    <property type="entry name" value="TPR"/>
    <property type="match status" value="1"/>
</dbReference>
<evidence type="ECO:0000313" key="6">
    <source>
        <dbReference type="EMBL" id="KAF2117449.1"/>
    </source>
</evidence>
<dbReference type="Gene3D" id="1.25.40.10">
    <property type="entry name" value="Tetratricopeptide repeat domain"/>
    <property type="match status" value="1"/>
</dbReference>
<feature type="compositionally biased region" description="Acidic residues" evidence="2">
    <location>
        <begin position="156"/>
        <end position="166"/>
    </location>
</feature>
<dbReference type="InterPro" id="IPR027417">
    <property type="entry name" value="P-loop_NTPase"/>
</dbReference>
<dbReference type="InterPro" id="IPR011990">
    <property type="entry name" value="TPR-like_helical_dom_sf"/>
</dbReference>
<feature type="compositionally biased region" description="Basic and acidic residues" evidence="2">
    <location>
        <begin position="170"/>
        <end position="180"/>
    </location>
</feature>
<keyword evidence="7" id="KW-1185">Reference proteome</keyword>
<feature type="region of interest" description="Disordered" evidence="2">
    <location>
        <begin position="562"/>
        <end position="581"/>
    </location>
</feature>
<dbReference type="InterPro" id="IPR056681">
    <property type="entry name" value="DUF7779"/>
</dbReference>
<organism evidence="6 7">
    <name type="scientific">Lophiotrema nucula</name>
    <dbReference type="NCBI Taxonomy" id="690887"/>
    <lineage>
        <taxon>Eukaryota</taxon>
        <taxon>Fungi</taxon>
        <taxon>Dikarya</taxon>
        <taxon>Ascomycota</taxon>
        <taxon>Pezizomycotina</taxon>
        <taxon>Dothideomycetes</taxon>
        <taxon>Pleosporomycetidae</taxon>
        <taxon>Pleosporales</taxon>
        <taxon>Lophiotremataceae</taxon>
        <taxon>Lophiotrema</taxon>
    </lineage>
</organism>
<protein>
    <submittedName>
        <fullName evidence="6">Uncharacterized protein</fullName>
    </submittedName>
</protein>
<dbReference type="GO" id="GO:0043531">
    <property type="term" value="F:ADP binding"/>
    <property type="evidence" value="ECO:0007669"/>
    <property type="project" value="InterPro"/>
</dbReference>
<feature type="domain" description="NB-ARC" evidence="3">
    <location>
        <begin position="681"/>
        <end position="821"/>
    </location>
</feature>
<feature type="region of interest" description="Disordered" evidence="2">
    <location>
        <begin position="274"/>
        <end position="311"/>
    </location>
</feature>
<dbReference type="Gene3D" id="3.40.50.300">
    <property type="entry name" value="P-loop containing nucleotide triphosphate hydrolases"/>
    <property type="match status" value="1"/>
</dbReference>
<dbReference type="SMART" id="SM00028">
    <property type="entry name" value="TPR"/>
    <property type="match status" value="3"/>
</dbReference>
<feature type="domain" description="DUF7779" evidence="4">
    <location>
        <begin position="930"/>
        <end position="1014"/>
    </location>
</feature>
<dbReference type="Pfam" id="PF26082">
    <property type="entry name" value="zf-C2H2_AcuF"/>
    <property type="match status" value="1"/>
</dbReference>
<accession>A0A6A5ZD52</accession>
<evidence type="ECO:0000259" key="4">
    <source>
        <dbReference type="Pfam" id="PF25000"/>
    </source>
</evidence>
<feature type="repeat" description="TPR" evidence="1">
    <location>
        <begin position="1314"/>
        <end position="1347"/>
    </location>
</feature>
<evidence type="ECO:0000259" key="3">
    <source>
        <dbReference type="Pfam" id="PF00931"/>
    </source>
</evidence>
<feature type="region of interest" description="Disordered" evidence="2">
    <location>
        <begin position="1390"/>
        <end position="1415"/>
    </location>
</feature>
<dbReference type="InterPro" id="IPR058925">
    <property type="entry name" value="zf-C2H2_AcuF"/>
</dbReference>
<evidence type="ECO:0000259" key="5">
    <source>
        <dbReference type="Pfam" id="PF26082"/>
    </source>
</evidence>
<dbReference type="PANTHER" id="PTHR35391">
    <property type="entry name" value="C2H2-TYPE DOMAIN-CONTAINING PROTEIN-RELATED"/>
    <property type="match status" value="1"/>
</dbReference>
<feature type="domain" description="Oxidoreductase acuF-like C2H2 type zinc-finger" evidence="5">
    <location>
        <begin position="375"/>
        <end position="405"/>
    </location>
</feature>
<sequence length="1415" mass="160717">MHEYEGGGPTDSALRRRIFSAASSIDILNILTTEARTRQTAMAIANVAQICKTAFGHLLDDQCKYDDQAELSEAIEDEYARFNTWAAHIGVFAGPHSSLDYRLRESERVQSLVLAQLEILYTSQLRIINLTRPGRAPLDLPSKLPLKESHYAESLPESEDLSESDFYDSASERSDDRTQEDAVESIQNAVDRLHRLAKAIRRPGLVSQASKANKFKPLNEYGEDAIQVFERVSFEIIQAKHRGASDQILHRLSKSNAARRRLFLFRRKHQEVLSGTSGQAATKRPSLTRKETQGSGTIVPGTEQTSMPSHSTAAVSRVTKRSQVDSSVARASMFDESAFRPENSSKAPSSFAGTSVASLLAKARLPPPPHVKVVGNEFECPYCCQLISSKMLERRNWRQHLIKDLEPYVCLFNDCPQADIRYRDQNTWMTHLRTHTMRWICRLPGHTKGQNAQSFDSAEEYAEHLKTQHSTSKSLKQTQIEQLMKHQRPVQDPITFRICPLCPTKIEDFGSSATVATSSRTTGNMPASAAGQKMQKHILSHLQLIASYSLPWLDDVDGDVSSDRAPSLTSGDSDITDPGDEHVAEVSKSSDVLSEESVELIFDNPDIISEDKVDDEWTFIPRKEYKPQEFDETLSSFVRKYHIEMAFAENTTLEPNLPCICMPLDRNPEFFNRTDTLATLQAHLLGEDLSPPGLRTFALYGPAGIGKTQVATEWTYRNCHNFDAVFWVHADEAAKIGEDINRIVLQLGLVDEESVDSGDQALTKELFRRWLGEPAKSFKTPSNPAKAKWLLVLDHVIDPALLDDIWPTTRNYGSILITSRRHMPWDPSKYPSKIVQPFTPQNGAEMMCKLFPHNVSSEERQCAYQISSKERGMPYALIHIAKWILGEKLTFGDFLLQDSTRETNKEERKTKGAHVRFAVDESHSFLDSAFESIQRSRALLDVLSMLDPDTIPKKILRAKGDYLTIEGFPATETELDGALEELLKFDLLKESQTNAATYFMPRIVQEAVRKQMTPLYSRCVFDTCVLILCAQWPFQNFTWRHGTSRWPQCEELFPHIMRLRRIAPSIKTNEYDPYCGFQYARLWCDCGWYCHERGRIGEADVFSGLAQNICIELKKHLPSKVSGQGSKLPTVRAVDETLAEIIHNRGVIAVEVHKPVESLNYLLEFNRMMTAELGHKAGGTDMRLALSFNELGCAYMLHEDYLHAEDCFRNSIARMRMLDNYEPWQVSLPGVNLGTVFHFTGRLDEAHEILSQGLRDRERKFGYNDRESFITGRYLYTLGNVHDEMPEYNDSLEYHQRALNHYRSTLGSGHHRTADSLVRIGRHFMKMGQMDEALDLVDRAIQIYGFDIAFKAELARARFWKSRVLRAGSRIEEADAEYSASVTMYRELEGKVDTKDESDNPDESDFDSRVTFWSR</sequence>
<dbReference type="InterPro" id="IPR002182">
    <property type="entry name" value="NB-ARC"/>
</dbReference>
<dbReference type="Pfam" id="PF13424">
    <property type="entry name" value="TPR_12"/>
    <property type="match status" value="1"/>
</dbReference>
<dbReference type="EMBL" id="ML977319">
    <property type="protein sequence ID" value="KAF2117449.1"/>
    <property type="molecule type" value="Genomic_DNA"/>
</dbReference>
<dbReference type="OrthoDB" id="6161812at2759"/>
<reference evidence="6" key="1">
    <citation type="journal article" date="2020" name="Stud. Mycol.">
        <title>101 Dothideomycetes genomes: a test case for predicting lifestyles and emergence of pathogens.</title>
        <authorList>
            <person name="Haridas S."/>
            <person name="Albert R."/>
            <person name="Binder M."/>
            <person name="Bloem J."/>
            <person name="Labutti K."/>
            <person name="Salamov A."/>
            <person name="Andreopoulos B."/>
            <person name="Baker S."/>
            <person name="Barry K."/>
            <person name="Bills G."/>
            <person name="Bluhm B."/>
            <person name="Cannon C."/>
            <person name="Castanera R."/>
            <person name="Culley D."/>
            <person name="Daum C."/>
            <person name="Ezra D."/>
            <person name="Gonzalez J."/>
            <person name="Henrissat B."/>
            <person name="Kuo A."/>
            <person name="Liang C."/>
            <person name="Lipzen A."/>
            <person name="Lutzoni F."/>
            <person name="Magnuson J."/>
            <person name="Mondo S."/>
            <person name="Nolan M."/>
            <person name="Ohm R."/>
            <person name="Pangilinan J."/>
            <person name="Park H.-J."/>
            <person name="Ramirez L."/>
            <person name="Alfaro M."/>
            <person name="Sun H."/>
            <person name="Tritt A."/>
            <person name="Yoshinaga Y."/>
            <person name="Zwiers L.-H."/>
            <person name="Turgeon B."/>
            <person name="Goodwin S."/>
            <person name="Spatafora J."/>
            <person name="Crous P."/>
            <person name="Grigoriev I."/>
        </authorList>
    </citation>
    <scope>NUCLEOTIDE SEQUENCE</scope>
    <source>
        <strain evidence="6">CBS 627.86</strain>
    </source>
</reference>
<gene>
    <name evidence="6" type="ORF">BDV96DRAFT_644867</name>
</gene>
<dbReference type="Proteomes" id="UP000799770">
    <property type="component" value="Unassembled WGS sequence"/>
</dbReference>